<gene>
    <name evidence="1" type="ORF">Slati_2412000</name>
</gene>
<proteinExistence type="predicted"/>
<organism evidence="1">
    <name type="scientific">Sesamum latifolium</name>
    <dbReference type="NCBI Taxonomy" id="2727402"/>
    <lineage>
        <taxon>Eukaryota</taxon>
        <taxon>Viridiplantae</taxon>
        <taxon>Streptophyta</taxon>
        <taxon>Embryophyta</taxon>
        <taxon>Tracheophyta</taxon>
        <taxon>Spermatophyta</taxon>
        <taxon>Magnoliopsida</taxon>
        <taxon>eudicotyledons</taxon>
        <taxon>Gunneridae</taxon>
        <taxon>Pentapetalae</taxon>
        <taxon>asterids</taxon>
        <taxon>lamiids</taxon>
        <taxon>Lamiales</taxon>
        <taxon>Pedaliaceae</taxon>
        <taxon>Sesamum</taxon>
    </lineage>
</organism>
<reference evidence="1" key="1">
    <citation type="submission" date="2020-06" db="EMBL/GenBank/DDBJ databases">
        <authorList>
            <person name="Li T."/>
            <person name="Hu X."/>
            <person name="Zhang T."/>
            <person name="Song X."/>
            <person name="Zhang H."/>
            <person name="Dai N."/>
            <person name="Sheng W."/>
            <person name="Hou X."/>
            <person name="Wei L."/>
        </authorList>
    </citation>
    <scope>NUCLEOTIDE SEQUENCE</scope>
    <source>
        <strain evidence="1">KEN1</strain>
        <tissue evidence="1">Leaf</tissue>
    </source>
</reference>
<dbReference type="EMBL" id="JACGWN010000008">
    <property type="protein sequence ID" value="KAL0439290.1"/>
    <property type="molecule type" value="Genomic_DNA"/>
</dbReference>
<protein>
    <submittedName>
        <fullName evidence="1">Uncharacterized protein</fullName>
    </submittedName>
</protein>
<name>A0AAW2WGJ9_9LAMI</name>
<dbReference type="AlphaFoldDB" id="A0AAW2WGJ9"/>
<accession>A0AAW2WGJ9</accession>
<sequence>MIVPKLVDRDVKVSLGSNQVCKSAFRKPPVVPEGYCSISQAPEYISLCICTNSAYSFPNTRISSEEFGDLRRISLAIFANGESRPEGIVEPQSPP</sequence>
<evidence type="ECO:0000313" key="1">
    <source>
        <dbReference type="EMBL" id="KAL0439290.1"/>
    </source>
</evidence>
<reference evidence="1" key="2">
    <citation type="journal article" date="2024" name="Plant">
        <title>Genomic evolution and insights into agronomic trait innovations of Sesamum species.</title>
        <authorList>
            <person name="Miao H."/>
            <person name="Wang L."/>
            <person name="Qu L."/>
            <person name="Liu H."/>
            <person name="Sun Y."/>
            <person name="Le M."/>
            <person name="Wang Q."/>
            <person name="Wei S."/>
            <person name="Zheng Y."/>
            <person name="Lin W."/>
            <person name="Duan Y."/>
            <person name="Cao H."/>
            <person name="Xiong S."/>
            <person name="Wang X."/>
            <person name="Wei L."/>
            <person name="Li C."/>
            <person name="Ma Q."/>
            <person name="Ju M."/>
            <person name="Zhao R."/>
            <person name="Li G."/>
            <person name="Mu C."/>
            <person name="Tian Q."/>
            <person name="Mei H."/>
            <person name="Zhang T."/>
            <person name="Gao T."/>
            <person name="Zhang H."/>
        </authorList>
    </citation>
    <scope>NUCLEOTIDE SEQUENCE</scope>
    <source>
        <strain evidence="1">KEN1</strain>
    </source>
</reference>
<comment type="caution">
    <text evidence="1">The sequence shown here is derived from an EMBL/GenBank/DDBJ whole genome shotgun (WGS) entry which is preliminary data.</text>
</comment>